<proteinExistence type="predicted"/>
<organism evidence="1 2">
    <name type="scientific">Yoonia vestfoldensis</name>
    <dbReference type="NCBI Taxonomy" id="245188"/>
    <lineage>
        <taxon>Bacteria</taxon>
        <taxon>Pseudomonadati</taxon>
        <taxon>Pseudomonadota</taxon>
        <taxon>Alphaproteobacteria</taxon>
        <taxon>Rhodobacterales</taxon>
        <taxon>Paracoccaceae</taxon>
        <taxon>Yoonia</taxon>
    </lineage>
</organism>
<evidence type="ECO:0000313" key="1">
    <source>
        <dbReference type="EMBL" id="ARU00756.1"/>
    </source>
</evidence>
<gene>
    <name evidence="1" type="ORF">LOKVESSMR4R_01439</name>
</gene>
<dbReference type="AlphaFoldDB" id="A0A1Y0EAW6"/>
<protein>
    <submittedName>
        <fullName evidence="1">Uncharacterized protein</fullName>
    </submittedName>
</protein>
<accession>A0A1Y0EAW6</accession>
<dbReference type="EMBL" id="CP021431">
    <property type="protein sequence ID" value="ARU00756.1"/>
    <property type="molecule type" value="Genomic_DNA"/>
</dbReference>
<dbReference type="KEGG" id="lvs:LOKVESSMR4R_01439"/>
<name>A0A1Y0EAW6_9RHOB</name>
<reference evidence="1 2" key="1">
    <citation type="submission" date="2017-05" db="EMBL/GenBank/DDBJ databases">
        <title>Genome Sequence of Loktanella vestfoldensis Strain SMR4r Isolated from a Culture of the Diatom Skeletonema marinoi.</title>
        <authorList>
            <person name="Topel M."/>
            <person name="Pinder M.I.M."/>
            <person name="Johansson O.N."/>
            <person name="Kourtchenko O."/>
            <person name="Godhe A."/>
            <person name="Clarke A.K."/>
        </authorList>
    </citation>
    <scope>NUCLEOTIDE SEQUENCE [LARGE SCALE GENOMIC DNA]</scope>
    <source>
        <strain evidence="1 2">SMR4r</strain>
    </source>
</reference>
<keyword evidence="2" id="KW-1185">Reference proteome</keyword>
<dbReference type="Proteomes" id="UP000195273">
    <property type="component" value="Chromosome"/>
</dbReference>
<evidence type="ECO:0000313" key="2">
    <source>
        <dbReference type="Proteomes" id="UP000195273"/>
    </source>
</evidence>
<sequence length="60" mass="6645">MINFTLCFLIVNDIQNNMASLDHDLARFAEIHGNAARDIGLHLANAPIGLGWMTHQHSGF</sequence>